<evidence type="ECO:0000313" key="2">
    <source>
        <dbReference type="EMBL" id="RED44892.1"/>
    </source>
</evidence>
<feature type="transmembrane region" description="Helical" evidence="1">
    <location>
        <begin position="44"/>
        <end position="65"/>
    </location>
</feature>
<feature type="transmembrane region" description="Helical" evidence="1">
    <location>
        <begin position="99"/>
        <end position="118"/>
    </location>
</feature>
<feature type="transmembrane region" description="Helical" evidence="1">
    <location>
        <begin position="139"/>
        <end position="159"/>
    </location>
</feature>
<keyword evidence="3" id="KW-1185">Reference proteome</keyword>
<comment type="caution">
    <text evidence="2">The sequence shown here is derived from an EMBL/GenBank/DDBJ whole genome shotgun (WGS) entry which is preliminary data.</text>
</comment>
<proteinExistence type="predicted"/>
<dbReference type="Proteomes" id="UP000256629">
    <property type="component" value="Unassembled WGS sequence"/>
</dbReference>
<organism evidence="2 3">
    <name type="scientific">Seonamhaeicola aphaedonensis</name>
    <dbReference type="NCBI Taxonomy" id="1461338"/>
    <lineage>
        <taxon>Bacteria</taxon>
        <taxon>Pseudomonadati</taxon>
        <taxon>Bacteroidota</taxon>
        <taxon>Flavobacteriia</taxon>
        <taxon>Flavobacteriales</taxon>
        <taxon>Flavobacteriaceae</taxon>
    </lineage>
</organism>
<feature type="transmembrane region" description="Helical" evidence="1">
    <location>
        <begin position="12"/>
        <end position="32"/>
    </location>
</feature>
<dbReference type="EMBL" id="QRDX01000009">
    <property type="protein sequence ID" value="RED44892.1"/>
    <property type="molecule type" value="Genomic_DNA"/>
</dbReference>
<reference evidence="2 3" key="1">
    <citation type="submission" date="2018-07" db="EMBL/GenBank/DDBJ databases">
        <title>Genomic Encyclopedia of Type Strains, Phase III (KMG-III): the genomes of soil and plant-associated and newly described type strains.</title>
        <authorList>
            <person name="Whitman W."/>
        </authorList>
    </citation>
    <scope>NUCLEOTIDE SEQUENCE [LARGE SCALE GENOMIC DNA]</scope>
    <source>
        <strain evidence="2 3">CECT 8487</strain>
    </source>
</reference>
<keyword evidence="1" id="KW-0812">Transmembrane</keyword>
<evidence type="ECO:0008006" key="4">
    <source>
        <dbReference type="Google" id="ProtNLM"/>
    </source>
</evidence>
<keyword evidence="1" id="KW-1133">Transmembrane helix</keyword>
<accession>A0A3D9H615</accession>
<evidence type="ECO:0000256" key="1">
    <source>
        <dbReference type="SAM" id="Phobius"/>
    </source>
</evidence>
<evidence type="ECO:0000313" key="3">
    <source>
        <dbReference type="Proteomes" id="UP000256629"/>
    </source>
</evidence>
<protein>
    <recommendedName>
        <fullName evidence="4">Cytochrome b561</fullName>
    </recommendedName>
</protein>
<dbReference type="AlphaFoldDB" id="A0A3D9H615"/>
<sequence length="160" mass="18944">MVLGNNKSTLIGLLFFVAFFVQFFLKIEWLWLSELQQDEMYKRWSGLFLGLLIAFQWLLSLVRTSKKLRRYAMSMQNFHKWLGAISPLIFYVHSMDMGYGYLLLLSYIFFSNTILGYFNLDVIKNNSDALFKGWMVSHVALSLIITILMVFHIVMVFYYK</sequence>
<keyword evidence="1" id="KW-0472">Membrane</keyword>
<dbReference type="OrthoDB" id="978704at2"/>
<dbReference type="RefSeq" id="WP_116524983.1">
    <property type="nucleotide sequence ID" value="NZ_QRDX01000009.1"/>
</dbReference>
<gene>
    <name evidence="2" type="ORF">DFQ02_1099</name>
</gene>
<name>A0A3D9H615_9FLAO</name>